<proteinExistence type="predicted"/>
<sequence>MEDNISDMFKAVDAGHNIVVTAVDEYGNRTSITTPDNVNHDMLGRPLEFASHPVLMRNVRRWMVWLLQAQYCKDYKWDTNRLGGWMEVLGLPADLDIPVTEEHLRVLKPVFNKDDADPYRLVARYDKQHYASCTLSTLIRLAEQTTPNYALNNPTRWCQTDRYRKLSIQPNPKENWDGMDRVRDCWSGCEWAYPALERYYNPIRLLRDEYRRGGLPETFHYPIHTTRGEYRLAKGQISPHATILLNGKPVGLMFSDDCEEPFTDRIPPEWCATPLPENYKTTPLNRNIPVNGEFKPSFQQAMLGFVEWYEKTHKG</sequence>
<accession>A0A1X2YR42</accession>
<dbReference type="AlphaFoldDB" id="A0A1X2YR42"/>
<evidence type="ECO:0000313" key="1">
    <source>
        <dbReference type="EMBL" id="OSG84640.1"/>
    </source>
</evidence>
<organism evidence="1 2">
    <name type="scientific">Bifidobacterium adolescentis</name>
    <dbReference type="NCBI Taxonomy" id="1680"/>
    <lineage>
        <taxon>Bacteria</taxon>
        <taxon>Bacillati</taxon>
        <taxon>Actinomycetota</taxon>
        <taxon>Actinomycetes</taxon>
        <taxon>Bifidobacteriales</taxon>
        <taxon>Bifidobacteriaceae</taxon>
        <taxon>Bifidobacterium</taxon>
    </lineage>
</organism>
<name>A0A1X2YR42_BIFAD</name>
<evidence type="ECO:0000313" key="2">
    <source>
        <dbReference type="Proteomes" id="UP000193377"/>
    </source>
</evidence>
<comment type="caution">
    <text evidence="1">The sequence shown here is derived from an EMBL/GenBank/DDBJ whole genome shotgun (WGS) entry which is preliminary data.</text>
</comment>
<protein>
    <submittedName>
        <fullName evidence="1">Uncharacterized protein</fullName>
    </submittedName>
</protein>
<gene>
    <name evidence="1" type="ORF">B0487_2127</name>
</gene>
<dbReference type="Proteomes" id="UP000193377">
    <property type="component" value="Unassembled WGS sequence"/>
</dbReference>
<reference evidence="1 2" key="1">
    <citation type="journal article" date="2016" name="Sci. Rep.">
        <title>Evaluation of genetic diversity among strains of the human gut commensal Bifidobacterium adolescentis.</title>
        <authorList>
            <person name="Duranti S."/>
            <person name="Milani C."/>
            <person name="Lugli G.A."/>
            <person name="Mancabelli L."/>
            <person name="Turroni F."/>
            <person name="Ferrario C."/>
            <person name="Mangifesta M."/>
            <person name="Viappiani A."/>
            <person name="Sanchez B."/>
            <person name="Margolles A."/>
            <person name="van Sinderen D."/>
            <person name="Ventura M."/>
        </authorList>
    </citation>
    <scope>NUCLEOTIDE SEQUENCE [LARGE SCALE GENOMIC DNA]</scope>
    <source>
        <strain evidence="1 2">487B</strain>
    </source>
</reference>
<dbReference type="EMBL" id="LNKD01000008">
    <property type="protein sequence ID" value="OSG84640.1"/>
    <property type="molecule type" value="Genomic_DNA"/>
</dbReference>